<dbReference type="SUPFAM" id="SSF56436">
    <property type="entry name" value="C-type lectin-like"/>
    <property type="match status" value="1"/>
</dbReference>
<dbReference type="InterPro" id="IPR001304">
    <property type="entry name" value="C-type_lectin-like"/>
</dbReference>
<protein>
    <submittedName>
        <fullName evidence="3">Bone marrow proteoglycan</fullName>
    </submittedName>
</protein>
<organism evidence="3 4">
    <name type="scientific">Fasciola hepatica</name>
    <name type="common">Liver fluke</name>
    <dbReference type="NCBI Taxonomy" id="6192"/>
    <lineage>
        <taxon>Eukaryota</taxon>
        <taxon>Metazoa</taxon>
        <taxon>Spiralia</taxon>
        <taxon>Lophotrochozoa</taxon>
        <taxon>Platyhelminthes</taxon>
        <taxon>Trematoda</taxon>
        <taxon>Digenea</taxon>
        <taxon>Plagiorchiida</taxon>
        <taxon>Echinostomata</taxon>
        <taxon>Echinostomatoidea</taxon>
        <taxon>Fasciolidae</taxon>
        <taxon>Fasciola</taxon>
    </lineage>
</organism>
<feature type="compositionally biased region" description="Basic and acidic residues" evidence="1">
    <location>
        <begin position="238"/>
        <end position="256"/>
    </location>
</feature>
<dbReference type="AlphaFoldDB" id="A0A2H1C9E8"/>
<comment type="caution">
    <text evidence="3">The sequence shown here is derived from an EMBL/GenBank/DDBJ whole genome shotgun (WGS) entry which is preliminary data.</text>
</comment>
<dbReference type="InterPro" id="IPR016186">
    <property type="entry name" value="C-type_lectin-like/link_sf"/>
</dbReference>
<dbReference type="Gene3D" id="3.10.100.10">
    <property type="entry name" value="Mannose-Binding Protein A, subunit A"/>
    <property type="match status" value="1"/>
</dbReference>
<feature type="chain" id="PRO_5043568212" evidence="2">
    <location>
        <begin position="18"/>
        <end position="256"/>
    </location>
</feature>
<dbReference type="PROSITE" id="PS50041">
    <property type="entry name" value="C_TYPE_LECTIN_2"/>
    <property type="match status" value="1"/>
</dbReference>
<reference evidence="3" key="1">
    <citation type="submission" date="2019-03" db="EMBL/GenBank/DDBJ databases">
        <title>Improved annotation for the trematode Fasciola hepatica.</title>
        <authorList>
            <person name="Choi Y.-J."/>
            <person name="Martin J."/>
            <person name="Mitreva M."/>
        </authorList>
    </citation>
    <scope>NUCLEOTIDE SEQUENCE [LARGE SCALE GENOMIC DNA]</scope>
</reference>
<dbReference type="Pfam" id="PF00059">
    <property type="entry name" value="Lectin_C"/>
    <property type="match status" value="1"/>
</dbReference>
<evidence type="ECO:0000313" key="3">
    <source>
        <dbReference type="EMBL" id="THD23548.1"/>
    </source>
</evidence>
<dbReference type="CDD" id="cd00037">
    <property type="entry name" value="CLECT"/>
    <property type="match status" value="1"/>
</dbReference>
<sequence>MWNLIILCCWVPPHIQATERSRGSLGPRVFTFVHGDDKAKLNFTSADDYCKHAVGQSKPETSGNGVRKESGMWEGGDKFKRWSSNHSHGPDLVLETRLASVHSYPETVALVKWVSKQEKHSFWIGGTVSKTLNEYMQPIFVLQWTDGSRADFSFLRLPNEELSRIRVGEHLCVSVDYHSGQWGVHPCSEMRYFVCLTVPVLKSSVSDKKTEERKEERSEKRIAVPMPEPWTSPTMHKQSPEAHRRMTSEELRLLLS</sequence>
<evidence type="ECO:0000256" key="2">
    <source>
        <dbReference type="SAM" id="SignalP"/>
    </source>
</evidence>
<dbReference type="EMBL" id="JXXN02002085">
    <property type="protein sequence ID" value="THD23548.1"/>
    <property type="molecule type" value="Genomic_DNA"/>
</dbReference>
<keyword evidence="2" id="KW-0732">Signal</keyword>
<proteinExistence type="predicted"/>
<gene>
    <name evidence="3" type="ORF">D915_005862</name>
</gene>
<accession>A0A2H1C9E8</accession>
<feature type="compositionally biased region" description="Basic and acidic residues" evidence="1">
    <location>
        <begin position="206"/>
        <end position="222"/>
    </location>
</feature>
<dbReference type="InterPro" id="IPR016187">
    <property type="entry name" value="CTDL_fold"/>
</dbReference>
<keyword evidence="4" id="KW-1185">Reference proteome</keyword>
<feature type="region of interest" description="Disordered" evidence="1">
    <location>
        <begin position="206"/>
        <end position="256"/>
    </location>
</feature>
<dbReference type="Proteomes" id="UP000230066">
    <property type="component" value="Unassembled WGS sequence"/>
</dbReference>
<feature type="signal peptide" evidence="2">
    <location>
        <begin position="1"/>
        <end position="17"/>
    </location>
</feature>
<evidence type="ECO:0000256" key="1">
    <source>
        <dbReference type="SAM" id="MobiDB-lite"/>
    </source>
</evidence>
<evidence type="ECO:0000313" key="4">
    <source>
        <dbReference type="Proteomes" id="UP000230066"/>
    </source>
</evidence>
<name>A0A2H1C9E8_FASHE</name>